<keyword evidence="1" id="KW-0472">Membrane</keyword>
<gene>
    <name evidence="3" type="ORF">SAMN05518846_102350</name>
</gene>
<evidence type="ECO:0000313" key="4">
    <source>
        <dbReference type="Proteomes" id="UP000198915"/>
    </source>
</evidence>
<accession>A0A1I3PFG7</accession>
<dbReference type="Pfam" id="PF07331">
    <property type="entry name" value="TctB"/>
    <property type="match status" value="1"/>
</dbReference>
<protein>
    <submittedName>
        <fullName evidence="3">Putative tricarboxylic transport membrane protein</fullName>
    </submittedName>
</protein>
<evidence type="ECO:0000259" key="2">
    <source>
        <dbReference type="Pfam" id="PF07331"/>
    </source>
</evidence>
<organism evidence="3 4">
    <name type="scientific">Brevibacillus centrosporus</name>
    <dbReference type="NCBI Taxonomy" id="54910"/>
    <lineage>
        <taxon>Bacteria</taxon>
        <taxon>Bacillati</taxon>
        <taxon>Bacillota</taxon>
        <taxon>Bacilli</taxon>
        <taxon>Bacillales</taxon>
        <taxon>Paenibacillaceae</taxon>
        <taxon>Brevibacillus</taxon>
    </lineage>
</organism>
<dbReference type="InterPro" id="IPR009936">
    <property type="entry name" value="DUF1468"/>
</dbReference>
<name>A0A1I3PFG7_9BACL</name>
<keyword evidence="1" id="KW-1133">Transmembrane helix</keyword>
<sequence>MNLTFDRLGSIFFAIIGAAFIVESRSIAASAYGSEVGPNMFPLGLGILLILLSLRLFWETSKQKKTGPAPAASEKRNYGRFLLILAATFLYVFLFETLGYLFATFFFLAVAFRVMGSSSWIKAAAISLLFSAAIYYMYVYLLQGTLPGFPSWLGL</sequence>
<reference evidence="4" key="1">
    <citation type="submission" date="2016-10" db="EMBL/GenBank/DDBJ databases">
        <authorList>
            <person name="Varghese N."/>
            <person name="Submissions S."/>
        </authorList>
    </citation>
    <scope>NUCLEOTIDE SEQUENCE [LARGE SCALE GENOMIC DNA]</scope>
    <source>
        <strain evidence="4">OK042</strain>
    </source>
</reference>
<feature type="transmembrane region" description="Helical" evidence="1">
    <location>
        <begin position="123"/>
        <end position="142"/>
    </location>
</feature>
<evidence type="ECO:0000313" key="3">
    <source>
        <dbReference type="EMBL" id="SFJ20070.1"/>
    </source>
</evidence>
<dbReference type="AlphaFoldDB" id="A0A1I3PFG7"/>
<evidence type="ECO:0000256" key="1">
    <source>
        <dbReference type="SAM" id="Phobius"/>
    </source>
</evidence>
<feature type="transmembrane region" description="Helical" evidence="1">
    <location>
        <begin position="78"/>
        <end position="94"/>
    </location>
</feature>
<dbReference type="STRING" id="1884381.SAMN05518846_102350"/>
<feature type="transmembrane region" description="Helical" evidence="1">
    <location>
        <begin position="40"/>
        <end position="58"/>
    </location>
</feature>
<proteinExistence type="predicted"/>
<feature type="domain" description="DUF1468" evidence="2">
    <location>
        <begin position="9"/>
        <end position="147"/>
    </location>
</feature>
<dbReference type="RefSeq" id="WP_092266845.1">
    <property type="nucleotide sequence ID" value="NZ_BJOE01000018.1"/>
</dbReference>
<keyword evidence="4" id="KW-1185">Reference proteome</keyword>
<keyword evidence="1" id="KW-0812">Transmembrane</keyword>
<dbReference type="EMBL" id="FORT01000002">
    <property type="protein sequence ID" value="SFJ20070.1"/>
    <property type="molecule type" value="Genomic_DNA"/>
</dbReference>
<dbReference type="Proteomes" id="UP000198915">
    <property type="component" value="Unassembled WGS sequence"/>
</dbReference>
<feature type="transmembrane region" description="Helical" evidence="1">
    <location>
        <begin position="100"/>
        <end position="116"/>
    </location>
</feature>